<dbReference type="HAMAP" id="MF_04110">
    <property type="entry name" value="ENDOLYSIN_T4"/>
    <property type="match status" value="1"/>
</dbReference>
<evidence type="ECO:0000256" key="7">
    <source>
        <dbReference type="ARBA" id="ARBA00023142"/>
    </source>
</evidence>
<dbReference type="InterPro" id="IPR002196">
    <property type="entry name" value="Glyco_hydro_24"/>
</dbReference>
<evidence type="ECO:0000256" key="10">
    <source>
        <dbReference type="RuleBase" id="RU003788"/>
    </source>
</evidence>
<feature type="active site" description="Proton donor/acceptor" evidence="9">
    <location>
        <position position="36"/>
    </location>
</feature>
<dbReference type="PANTHER" id="PTHR38107:SF3">
    <property type="entry name" value="LYSOZYME RRRD-RELATED"/>
    <property type="match status" value="1"/>
</dbReference>
<dbReference type="EMBL" id="KY316062">
    <property type="protein sequence ID" value="APU00292.1"/>
    <property type="molecule type" value="Genomic_DNA"/>
</dbReference>
<feature type="active site" description="Proton donor/acceptor" evidence="9">
    <location>
        <position position="27"/>
    </location>
</feature>
<evidence type="ECO:0000313" key="11">
    <source>
        <dbReference type="EMBL" id="APU00292.1"/>
    </source>
</evidence>
<dbReference type="Pfam" id="PF00959">
    <property type="entry name" value="Phage_lysozyme"/>
    <property type="match status" value="1"/>
</dbReference>
<dbReference type="InterPro" id="IPR051018">
    <property type="entry name" value="Bacteriophage_GH24"/>
</dbReference>
<comment type="similarity">
    <text evidence="9 10">Belongs to the glycosyl hydrolase 24 family.</text>
</comment>
<dbReference type="GO" id="GO:0044659">
    <property type="term" value="P:viral release from host cell by cytolysis"/>
    <property type="evidence" value="ECO:0007669"/>
    <property type="project" value="UniProtKB-UniRule"/>
</dbReference>
<keyword evidence="3 9" id="KW-1188">Viral release from host cell</keyword>
<accession>A0A1L7DQK7</accession>
<keyword evidence="9" id="KW-1035">Host cytoplasm</keyword>
<keyword evidence="4 9" id="KW-0081">Bacteriolytic enzyme</keyword>
<dbReference type="GO" id="GO:0009253">
    <property type="term" value="P:peptidoglycan catabolic process"/>
    <property type="evidence" value="ECO:0007669"/>
    <property type="project" value="UniProtKB-UniRule"/>
</dbReference>
<reference evidence="11 12" key="1">
    <citation type="submission" date="2016-12" db="EMBL/GenBank/DDBJ databases">
        <title>Isolation, Whole Genome Sequencing Analysis of a Novel Lytic Bacteriophage RS-PII-1 infecting Ralstonia solanacearum.</title>
        <authorList>
            <person name="Su J."/>
            <person name="Liu J."/>
            <person name="Yu H."/>
            <person name="Guo Z."/>
            <person name="Sun H."/>
            <person name="Fan G."/>
            <person name="Gu G."/>
            <person name="Wang G."/>
        </authorList>
    </citation>
    <scope>NUCLEOTIDE SEQUENCE [LARGE SCALE GENOMIC DNA]</scope>
</reference>
<keyword evidence="7 9" id="KW-0578">Host cell lysis by virus</keyword>
<evidence type="ECO:0000256" key="6">
    <source>
        <dbReference type="ARBA" id="ARBA00022852"/>
    </source>
</evidence>
<keyword evidence="6 9" id="KW-0204">Cytolysis</keyword>
<keyword evidence="12" id="KW-1185">Reference proteome</keyword>
<evidence type="ECO:0000256" key="8">
    <source>
        <dbReference type="ARBA" id="ARBA00023295"/>
    </source>
</evidence>
<dbReference type="SUPFAM" id="SSF53955">
    <property type="entry name" value="Lysozyme-like"/>
    <property type="match status" value="1"/>
</dbReference>
<dbReference type="GO" id="GO:0003796">
    <property type="term" value="F:lysozyme activity"/>
    <property type="evidence" value="ECO:0007669"/>
    <property type="project" value="UniProtKB-UniRule"/>
</dbReference>
<dbReference type="InterPro" id="IPR023346">
    <property type="entry name" value="Lysozyme-like_dom_sf"/>
</dbReference>
<comment type="catalytic activity">
    <reaction evidence="1 9 10">
        <text>Hydrolysis of (1-&gt;4)-beta-linkages between N-acetylmuramic acid and N-acetyl-D-glucosamine residues in a peptidoglycan and between N-acetyl-D-glucosamine residues in chitodextrins.</text>
        <dbReference type="EC" id="3.2.1.17"/>
    </reaction>
</comment>
<dbReference type="KEGG" id="vg:54978994"/>
<evidence type="ECO:0000313" key="12">
    <source>
        <dbReference type="Proteomes" id="UP000222868"/>
    </source>
</evidence>
<dbReference type="EC" id="3.2.1.17" evidence="9"/>
<dbReference type="GO" id="GO:0030430">
    <property type="term" value="C:host cell cytoplasm"/>
    <property type="evidence" value="ECO:0007669"/>
    <property type="project" value="UniProtKB-SubCell"/>
</dbReference>
<dbReference type="RefSeq" id="YP_009788860.1">
    <property type="nucleotide sequence ID" value="NC_047804.1"/>
</dbReference>
<evidence type="ECO:0000256" key="1">
    <source>
        <dbReference type="ARBA" id="ARBA00000632"/>
    </source>
</evidence>
<dbReference type="GO" id="GO:0016998">
    <property type="term" value="P:cell wall macromolecule catabolic process"/>
    <property type="evidence" value="ECO:0007669"/>
    <property type="project" value="InterPro"/>
</dbReference>
<dbReference type="GO" id="GO:0042742">
    <property type="term" value="P:defense response to bacterium"/>
    <property type="evidence" value="ECO:0007669"/>
    <property type="project" value="UniProtKB-KW"/>
</dbReference>
<evidence type="ECO:0000256" key="5">
    <source>
        <dbReference type="ARBA" id="ARBA00022801"/>
    </source>
</evidence>
<protein>
    <recommendedName>
        <fullName evidence="9">Endolysin</fullName>
        <ecNumber evidence="9">3.2.1.17</ecNumber>
    </recommendedName>
    <alternativeName>
        <fullName evidence="9">Lysis protein</fullName>
    </alternativeName>
    <alternativeName>
        <fullName evidence="9">Lysozyme</fullName>
    </alternativeName>
    <alternativeName>
        <fullName evidence="9">Muramidase</fullName>
    </alternativeName>
</protein>
<evidence type="ECO:0000256" key="3">
    <source>
        <dbReference type="ARBA" id="ARBA00022612"/>
    </source>
</evidence>
<sequence length="158" mass="17245">MQLPANVKRWLVAGALAIILPLTARFEGLRYKAYPDPALGWAVPTICYGHTKGVRQGDTATQAQCDAWLREDMTSAMNDVLRLVNVPISPDELAAYGDFVFNVGATKFASSTMLRKLNAGDHAGACAELSRWVYAGNEKLPGLVNRRAAVRAICEHRT</sequence>
<keyword evidence="5 9" id="KW-0378">Hydrolase</keyword>
<dbReference type="GeneID" id="54978994"/>
<dbReference type="InterPro" id="IPR034690">
    <property type="entry name" value="Endolysin_T4_type"/>
</dbReference>
<proteinExistence type="inferred from homology"/>
<organism evidence="11 12">
    <name type="scientific">Ralstonia phage RS-PII-1</name>
    <dbReference type="NCBI Taxonomy" id="1932892"/>
    <lineage>
        <taxon>Viruses</taxon>
        <taxon>Duplodnaviria</taxon>
        <taxon>Heunggongvirae</taxon>
        <taxon>Uroviricota</taxon>
        <taxon>Caudoviricetes</taxon>
        <taxon>Autographivirales</taxon>
        <taxon>Autonotataviridae</taxon>
        <taxon>Sukuvirus</taxon>
        <taxon>Sukuvirus RSPII1</taxon>
    </lineage>
</organism>
<dbReference type="CDD" id="cd16900">
    <property type="entry name" value="endolysin_R21-like"/>
    <property type="match status" value="1"/>
</dbReference>
<dbReference type="PANTHER" id="PTHR38107">
    <property type="match status" value="1"/>
</dbReference>
<evidence type="ECO:0000256" key="4">
    <source>
        <dbReference type="ARBA" id="ARBA00022638"/>
    </source>
</evidence>
<dbReference type="InterPro" id="IPR023347">
    <property type="entry name" value="Lysozyme_dom_sf"/>
</dbReference>
<comment type="subcellular location">
    <subcellularLocation>
        <location evidence="9">Host cytoplasm</location>
    </subcellularLocation>
    <text evidence="9">The endolysin is cytoplasmic, but can reach the periplasmic space with the help of the holins which disrupt the host cell membrane.</text>
</comment>
<dbReference type="Gene3D" id="1.10.530.40">
    <property type="match status" value="1"/>
</dbReference>
<evidence type="ECO:0000256" key="9">
    <source>
        <dbReference type="HAMAP-Rule" id="MF_04110"/>
    </source>
</evidence>
<evidence type="ECO:0000256" key="2">
    <source>
        <dbReference type="ARBA" id="ARBA00022529"/>
    </source>
</evidence>
<keyword evidence="8 9" id="KW-0326">Glycosidase</keyword>
<keyword evidence="2 9" id="KW-0929">Antimicrobial</keyword>
<name>A0A1L7DQK7_9CAUD</name>
<comment type="function">
    <text evidence="9">Endolysin with lysozyme activity that degrades host peptidoglycans and participates with the holin and spanin proteins in the sequential events which lead to the programmed host cell lysis releasing the mature viral particles. Once the holin has permeabilized the host cell membrane, the endolysin can reach the periplasm and break down the peptidoglycan layer.</text>
</comment>
<dbReference type="Proteomes" id="UP000222868">
    <property type="component" value="Segment"/>
</dbReference>